<feature type="coiled-coil region" evidence="1">
    <location>
        <begin position="439"/>
        <end position="467"/>
    </location>
</feature>
<keyword evidence="1" id="KW-0175">Coiled coil</keyword>
<reference evidence="3" key="1">
    <citation type="submission" date="2014-08" db="EMBL/GenBank/DDBJ databases">
        <authorList>
            <person name="Sharma Rahul"/>
            <person name="Thines Marco"/>
        </authorList>
    </citation>
    <scope>NUCLEOTIDE SEQUENCE</scope>
</reference>
<dbReference type="AlphaFoldDB" id="A0A0F7SVB6"/>
<dbReference type="EMBL" id="LN483166">
    <property type="protein sequence ID" value="CED84704.1"/>
    <property type="molecule type" value="Genomic_DNA"/>
</dbReference>
<sequence>MPPKSAQTPKRKSSSNNVAPPPATNKATPASTSSTANSKGSQAKSPTFYNGPTESTASKAAAAKGVVVDPKKAEEKVKAHVKALKGSAPSSFLGRWLYRSVISYTLLALFFCPPNVSSSNSAICSPATKYHSIVQPYVQPHLDHVRSSVISAAQPYYAPYSPYVHSVQATVVPYVQKVIDLATPHVAAGRTLGVNNYKRHLAPRVHYAQLRLSNAIRPYVHELQLRWKILIQPYIDLAHRKISATYNAVEQDPRVKLVRKRTGELIVSGWENGKPLAIRGAQAGKHHWYNTIIPVSQKSFDAGKKHGYAGGVASARFASFVERHHVRPQLIKLSNLYLTRVYRPYLAVYLDPIIDTLTPYVSTSYNLTATTLHRAAVVVQKNVLKTPPPPPAPTTLFGKIKEAVHPAPVVEEPASFFEQARDKVESAFERVSDGAASILGEQTEEVRESVNKLTKKENEEVQKLKTNDEGNDKVQETVVVEAEKTKEQEQPAEPIFSILPIEVPEQNIEEELAAVEREESTNEQAETHVASNFMVSATHVPLYTPEEEADEDLAFLAELEAAEDPSTVIVPTIEEPELVPLPDEQETDDQRVEREAEKKKAIRLVREEIERKHKDFEEKIKKVGEFEEDKLVKTLFDVRSRAVAAFGPLSESWIVTLEKSASKLSTSLEKYLARPNLKQDDINNALEKAKERLNAKVDTVGENVVQWLAEVEGKETEAADAAGEKVDAVASEAASALGIIYAWLEDVTRHDWTRYHNLTRTAELWNELFVQHATQDGTHPLLSSSNSSMASVVQTFRESLEDVQGGFSARVGIIKTNAMLRADAAERKAKGLTEADEPTFSGLPIWDIISGGGEAIGGAAEAVASSGIIGKSKEQIVEALRAAGSVLPAGSSQTETVEEEGEIVKESAGRLAGALGTVGETLSGLASGVASKEADKKDEL</sequence>
<feature type="compositionally biased region" description="Low complexity" evidence="2">
    <location>
        <begin position="24"/>
        <end position="38"/>
    </location>
</feature>
<evidence type="ECO:0000256" key="2">
    <source>
        <dbReference type="SAM" id="MobiDB-lite"/>
    </source>
</evidence>
<evidence type="ECO:0000313" key="3">
    <source>
        <dbReference type="EMBL" id="CED84704.1"/>
    </source>
</evidence>
<proteinExistence type="predicted"/>
<feature type="coiled-coil region" evidence="1">
    <location>
        <begin position="592"/>
        <end position="619"/>
    </location>
</feature>
<organism evidence="3">
    <name type="scientific">Phaffia rhodozyma</name>
    <name type="common">Yeast</name>
    <name type="synonym">Xanthophyllomyces dendrorhous</name>
    <dbReference type="NCBI Taxonomy" id="264483"/>
    <lineage>
        <taxon>Eukaryota</taxon>
        <taxon>Fungi</taxon>
        <taxon>Dikarya</taxon>
        <taxon>Basidiomycota</taxon>
        <taxon>Agaricomycotina</taxon>
        <taxon>Tremellomycetes</taxon>
        <taxon>Cystofilobasidiales</taxon>
        <taxon>Mrakiaceae</taxon>
        <taxon>Phaffia</taxon>
    </lineage>
</organism>
<feature type="compositionally biased region" description="Polar residues" evidence="2">
    <location>
        <begin position="39"/>
        <end position="56"/>
    </location>
</feature>
<feature type="region of interest" description="Disordered" evidence="2">
    <location>
        <begin position="1"/>
        <end position="65"/>
    </location>
</feature>
<accession>A0A0F7SVB6</accession>
<evidence type="ECO:0000256" key="1">
    <source>
        <dbReference type="SAM" id="Coils"/>
    </source>
</evidence>
<protein>
    <submittedName>
        <fullName evidence="3">Uncharacterized protein</fullName>
    </submittedName>
</protein>
<name>A0A0F7SVB6_PHARH</name>